<feature type="region of interest" description="Disordered" evidence="1">
    <location>
        <begin position="1"/>
        <end position="41"/>
    </location>
</feature>
<feature type="compositionally biased region" description="Basic and acidic residues" evidence="1">
    <location>
        <begin position="20"/>
        <end position="41"/>
    </location>
</feature>
<dbReference type="Proteomes" id="UP000034290">
    <property type="component" value="Unassembled WGS sequence"/>
</dbReference>
<name>A0A0G2ATB8_9BACT</name>
<dbReference type="EMBL" id="LCRM01000033">
    <property type="protein sequence ID" value="KKW36074.1"/>
    <property type="molecule type" value="Genomic_DNA"/>
</dbReference>
<gene>
    <name evidence="2" type="ORF">UY81_C0033G0001</name>
</gene>
<evidence type="ECO:0000256" key="1">
    <source>
        <dbReference type="SAM" id="MobiDB-lite"/>
    </source>
</evidence>
<organism evidence="2 3">
    <name type="scientific">Candidatus Giovannonibacteria bacterium GW2011_GWA2_53_7</name>
    <dbReference type="NCBI Taxonomy" id="1618650"/>
    <lineage>
        <taxon>Bacteria</taxon>
        <taxon>Candidatus Giovannoniibacteriota</taxon>
    </lineage>
</organism>
<accession>A0A0G2ATB8</accession>
<dbReference type="AlphaFoldDB" id="A0A0G2ATB8"/>
<sequence length="191" mass="20404">GTPPRPEVKNRMMGSSTPEKMNERMDAAKERMSERRDEVKTRMLEKKSEILKRMAKQSIVRLRAAVERLSKLANRLEARIAKIKEKGVDTTKATSLLAIARTQITGATTAINEAEASIPAAATQADRSASDTTNLAPGKAVREALHKAEVALKAAHKALVDAIVALKASAPKDALDANASVVVAASTTPAQ</sequence>
<evidence type="ECO:0000313" key="3">
    <source>
        <dbReference type="Proteomes" id="UP000034290"/>
    </source>
</evidence>
<feature type="compositionally biased region" description="Basic and acidic residues" evidence="1">
    <location>
        <begin position="1"/>
        <end position="10"/>
    </location>
</feature>
<feature type="non-terminal residue" evidence="2">
    <location>
        <position position="1"/>
    </location>
</feature>
<comment type="caution">
    <text evidence="2">The sequence shown here is derived from an EMBL/GenBank/DDBJ whole genome shotgun (WGS) entry which is preliminary data.</text>
</comment>
<proteinExistence type="predicted"/>
<protein>
    <submittedName>
        <fullName evidence="2">Uncharacterized protein</fullName>
    </submittedName>
</protein>
<evidence type="ECO:0000313" key="2">
    <source>
        <dbReference type="EMBL" id="KKW36074.1"/>
    </source>
</evidence>
<reference evidence="2 3" key="1">
    <citation type="journal article" date="2015" name="Nature">
        <title>rRNA introns, odd ribosomes, and small enigmatic genomes across a large radiation of phyla.</title>
        <authorList>
            <person name="Brown C.T."/>
            <person name="Hug L.A."/>
            <person name="Thomas B.C."/>
            <person name="Sharon I."/>
            <person name="Castelle C.J."/>
            <person name="Singh A."/>
            <person name="Wilkins M.J."/>
            <person name="Williams K.H."/>
            <person name="Banfield J.F."/>
        </authorList>
    </citation>
    <scope>NUCLEOTIDE SEQUENCE [LARGE SCALE GENOMIC DNA]</scope>
</reference>